<dbReference type="PATRIC" id="fig|411473.3.peg.2478"/>
<dbReference type="AlphaFoldDB" id="U2LJD3"/>
<dbReference type="HOGENOM" id="CLU_065947_1_1_9"/>
<sequence>MKEQRNITLAGETISYTLERKAVKNINMRLRPETGLLVSAPMHVPSERVEQILQQHAAKILQTLHQYAAAAEKPKQYPVHYTAGESVLYLGKSCRLAVERGSRESVLVQGETLRLLVKQPENEQVRKQVFDSWWENACEKAVRNLCRAVYPVFEAKGVVFPEIRFRHMVSQWGNCRPTRGVLTFNLRLLAAPVRCMEYVVMHEFSHFLHPDHSPAFYAEIAAELPDWKQLQEQLRDVETRI</sequence>
<dbReference type="EMBL" id="AWVF01000379">
    <property type="protein sequence ID" value="ERJ89579.1"/>
    <property type="molecule type" value="Genomic_DNA"/>
</dbReference>
<evidence type="ECO:0000313" key="2">
    <source>
        <dbReference type="EMBL" id="ERJ89579.1"/>
    </source>
</evidence>
<dbReference type="OrthoDB" id="581382at2"/>
<name>U2LJD3_9FIRM</name>
<evidence type="ECO:0000313" key="3">
    <source>
        <dbReference type="Proteomes" id="UP000016662"/>
    </source>
</evidence>
<protein>
    <recommendedName>
        <fullName evidence="1">YgjP-like metallopeptidase domain-containing protein</fullName>
    </recommendedName>
</protein>
<dbReference type="CDD" id="cd07344">
    <property type="entry name" value="M48_yhfN_like"/>
    <property type="match status" value="1"/>
</dbReference>
<proteinExistence type="predicted"/>
<gene>
    <name evidence="2" type="ORF">RUMCAL_02947</name>
</gene>
<dbReference type="PANTHER" id="PTHR30399:SF1">
    <property type="entry name" value="UTP PYROPHOSPHATASE"/>
    <property type="match status" value="1"/>
</dbReference>
<dbReference type="Gene3D" id="3.30.2010.10">
    <property type="entry name" value="Metalloproteases ('zincins'), catalytic domain"/>
    <property type="match status" value="1"/>
</dbReference>
<dbReference type="InterPro" id="IPR002725">
    <property type="entry name" value="YgjP-like_metallopeptidase"/>
</dbReference>
<keyword evidence="3" id="KW-1185">Reference proteome</keyword>
<dbReference type="Proteomes" id="UP000016662">
    <property type="component" value="Unassembled WGS sequence"/>
</dbReference>
<comment type="caution">
    <text evidence="2">The sequence shown here is derived from an EMBL/GenBank/DDBJ whole genome shotgun (WGS) entry which is preliminary data.</text>
</comment>
<dbReference type="InterPro" id="IPR053136">
    <property type="entry name" value="UTP_pyrophosphatase-like"/>
</dbReference>
<dbReference type="PANTHER" id="PTHR30399">
    <property type="entry name" value="UNCHARACTERIZED PROTEIN YGJP"/>
    <property type="match status" value="1"/>
</dbReference>
<dbReference type="Pfam" id="PF01863">
    <property type="entry name" value="YgjP-like"/>
    <property type="match status" value="1"/>
</dbReference>
<dbReference type="eggNOG" id="COG1451">
    <property type="taxonomic scope" value="Bacteria"/>
</dbReference>
<dbReference type="RefSeq" id="WP_021681134.1">
    <property type="nucleotide sequence ID" value="NZ_KI260332.1"/>
</dbReference>
<reference evidence="2 3" key="1">
    <citation type="submission" date="2013-07" db="EMBL/GenBank/DDBJ databases">
        <authorList>
            <person name="Weinstock G."/>
            <person name="Sodergren E."/>
            <person name="Wylie T."/>
            <person name="Fulton L."/>
            <person name="Fulton R."/>
            <person name="Fronick C."/>
            <person name="O'Laughlin M."/>
            <person name="Godfrey J."/>
            <person name="Miner T."/>
            <person name="Herter B."/>
            <person name="Appelbaum E."/>
            <person name="Cordes M."/>
            <person name="Lek S."/>
            <person name="Wollam A."/>
            <person name="Pepin K.H."/>
            <person name="Palsikar V.B."/>
            <person name="Mitreva M."/>
            <person name="Wilson R.K."/>
        </authorList>
    </citation>
    <scope>NUCLEOTIDE SEQUENCE [LARGE SCALE GENOMIC DNA]</scope>
    <source>
        <strain evidence="2 3">ATCC 27760</strain>
    </source>
</reference>
<organism evidence="2 3">
    <name type="scientific">Ruminococcus callidus ATCC 27760</name>
    <dbReference type="NCBI Taxonomy" id="411473"/>
    <lineage>
        <taxon>Bacteria</taxon>
        <taxon>Bacillati</taxon>
        <taxon>Bacillota</taxon>
        <taxon>Clostridia</taxon>
        <taxon>Eubacteriales</taxon>
        <taxon>Oscillospiraceae</taxon>
        <taxon>Ruminococcus</taxon>
    </lineage>
</organism>
<accession>U2LJD3</accession>
<feature type="domain" description="YgjP-like metallopeptidase" evidence="1">
    <location>
        <begin position="24"/>
        <end position="235"/>
    </location>
</feature>
<dbReference type="STRING" id="411473.RUMCAL_02947"/>
<evidence type="ECO:0000259" key="1">
    <source>
        <dbReference type="Pfam" id="PF01863"/>
    </source>
</evidence>